<proteinExistence type="predicted"/>
<protein>
    <submittedName>
        <fullName evidence="2">Uncharacterized protein</fullName>
    </submittedName>
</protein>
<feature type="compositionally biased region" description="Basic and acidic residues" evidence="1">
    <location>
        <begin position="148"/>
        <end position="167"/>
    </location>
</feature>
<evidence type="ECO:0000256" key="1">
    <source>
        <dbReference type="SAM" id="MobiDB-lite"/>
    </source>
</evidence>
<comment type="caution">
    <text evidence="2">The sequence shown here is derived from an EMBL/GenBank/DDBJ whole genome shotgun (WGS) entry which is preliminary data.</text>
</comment>
<feature type="region of interest" description="Disordered" evidence="1">
    <location>
        <begin position="85"/>
        <end position="107"/>
    </location>
</feature>
<accession>A0A396JLM7</accession>
<dbReference type="AlphaFoldDB" id="A0A396JLM7"/>
<feature type="region of interest" description="Disordered" evidence="1">
    <location>
        <begin position="1"/>
        <end position="24"/>
    </location>
</feature>
<dbReference type="EMBL" id="PSQE01000001">
    <property type="protein sequence ID" value="RHN79156.1"/>
    <property type="molecule type" value="Genomic_DNA"/>
</dbReference>
<reference evidence="2" key="1">
    <citation type="journal article" date="2018" name="Nat. Plants">
        <title>Whole-genome landscape of Medicago truncatula symbiotic genes.</title>
        <authorList>
            <person name="Pecrix Y."/>
            <person name="Gamas P."/>
            <person name="Carrere S."/>
        </authorList>
    </citation>
    <scope>NUCLEOTIDE SEQUENCE</scope>
    <source>
        <tissue evidence="2">Leaves</tissue>
    </source>
</reference>
<gene>
    <name evidence="2" type="ORF">MtrunA17_Chr1g0174001</name>
</gene>
<dbReference type="Gramene" id="rna2882">
    <property type="protein sequence ID" value="RHN79156.1"/>
    <property type="gene ID" value="gene2882"/>
</dbReference>
<sequence length="195" mass="22256">MRWHTQKGSKNGVINHPPTAPSSLRQSHLEFLPATDLSKYLPPICHKTKKRSPRRRHFIDNDEELNIAAETVLYISRGGYEGSTTNLDANHHHSKRQKVSSNMVDGSEKMKEQGVLLTRSYQCVCRNEKNLVLRLKIPKDKILQKSQDCKEPVDSNHDIEGKKKISEGETELGSRVSMNFDLNEISSDDFEDETN</sequence>
<evidence type="ECO:0000313" key="2">
    <source>
        <dbReference type="EMBL" id="RHN79156.1"/>
    </source>
</evidence>
<feature type="region of interest" description="Disordered" evidence="1">
    <location>
        <begin position="148"/>
        <end position="178"/>
    </location>
</feature>
<organism evidence="2">
    <name type="scientific">Medicago truncatula</name>
    <name type="common">Barrel medic</name>
    <name type="synonym">Medicago tribuloides</name>
    <dbReference type="NCBI Taxonomy" id="3880"/>
    <lineage>
        <taxon>Eukaryota</taxon>
        <taxon>Viridiplantae</taxon>
        <taxon>Streptophyta</taxon>
        <taxon>Embryophyta</taxon>
        <taxon>Tracheophyta</taxon>
        <taxon>Spermatophyta</taxon>
        <taxon>Magnoliopsida</taxon>
        <taxon>eudicotyledons</taxon>
        <taxon>Gunneridae</taxon>
        <taxon>Pentapetalae</taxon>
        <taxon>rosids</taxon>
        <taxon>fabids</taxon>
        <taxon>Fabales</taxon>
        <taxon>Fabaceae</taxon>
        <taxon>Papilionoideae</taxon>
        <taxon>50 kb inversion clade</taxon>
        <taxon>NPAAA clade</taxon>
        <taxon>Hologalegina</taxon>
        <taxon>IRL clade</taxon>
        <taxon>Trifolieae</taxon>
        <taxon>Medicago</taxon>
    </lineage>
</organism>
<dbReference type="Proteomes" id="UP000265566">
    <property type="component" value="Chromosome 1"/>
</dbReference>
<name>A0A396JLM7_MEDTR</name>